<dbReference type="InterPro" id="IPR058660">
    <property type="entry name" value="WHD_DnaB"/>
</dbReference>
<sequence>MKLSQNDFGLRPQDPFKVLQAQKLSASQLEVLNRLFTPLIGTTAIGVYHYLSQFAEVKQQKDYTHYVIMSELKLNLGQFREEMNRLEAIGLIKTYAKHDENQSQFVYLLVDPPSPKTFFNDPMLSVYLYKEVEGKRFHELRRYFETTQVDLSNYHEVTRNFTDVFKVPNHALDKVDTTHQITETQKYDGMNLDRVHFDFELLYQLLSNHFVSAEIIEEKTKHLITQLAVLYGITPEGMKNLILKSLTSAQKISFEELRKQARAFYAIEHENQLPSLEAQAEPVRPETVEEAQIEINSIPQTDEEFKQWFKLMDNLSPIDMLTGWSGSEPTPQQKYMIEDIIVREQLPFGVINMLLQYAMLNSGMKLTKKYILEIASNWKKLEISSAEEAYHHVMKLKKDEQECQTKSYQQQSGPKRFNNRRNSVSKEITPDWLLNREHEKRRKKGEKRSSASTDQSLAQDSAAFLQHLKETWKEDE</sequence>
<evidence type="ECO:0000313" key="5">
    <source>
        <dbReference type="EMBL" id="ERS92608.1"/>
    </source>
</evidence>
<evidence type="ECO:0000313" key="6">
    <source>
        <dbReference type="Proteomes" id="UP000017131"/>
    </source>
</evidence>
<accession>A0ABN0PAH6</accession>
<dbReference type="Pfam" id="PF25888">
    <property type="entry name" value="WHD_DnaB"/>
    <property type="match status" value="1"/>
</dbReference>
<comment type="caution">
    <text evidence="5">The sequence shown here is derived from an EMBL/GenBank/DDBJ whole genome shotgun (WGS) entry which is preliminary data.</text>
</comment>
<feature type="domain" description="DnaB/C C-terminal" evidence="3">
    <location>
        <begin position="327"/>
        <end position="392"/>
    </location>
</feature>
<evidence type="ECO:0000256" key="1">
    <source>
        <dbReference type="ARBA" id="ARBA00093462"/>
    </source>
</evidence>
<evidence type="ECO:0008006" key="7">
    <source>
        <dbReference type="Google" id="ProtNLM"/>
    </source>
</evidence>
<dbReference type="Pfam" id="PF07261">
    <property type="entry name" value="DnaB_2"/>
    <property type="match status" value="1"/>
</dbReference>
<keyword evidence="6" id="KW-1185">Reference proteome</keyword>
<comment type="similarity">
    <text evidence="1">Belongs to the DnaB/DnaD family.</text>
</comment>
<name>A0ABN0PAH6_STASI</name>
<organism evidence="5 6">
    <name type="scientific">Staphylococcus simulans UMC-CNS-990</name>
    <dbReference type="NCBI Taxonomy" id="1405498"/>
    <lineage>
        <taxon>Bacteria</taxon>
        <taxon>Bacillati</taxon>
        <taxon>Bacillota</taxon>
        <taxon>Bacilli</taxon>
        <taxon>Bacillales</taxon>
        <taxon>Staphylococcaceae</taxon>
        <taxon>Staphylococcus</taxon>
    </lineage>
</organism>
<reference evidence="5 6" key="1">
    <citation type="journal article" date="2013" name="Genome Announc.">
        <title>Draft Genome Sequence of Staphylococcus simulans UMC-CNS-990, Isolated from a Case of Chronic Bovine Mastitis.</title>
        <authorList>
            <person name="Calcutt M.J."/>
            <person name="Foecking M.F."/>
            <person name="Hsieh H.Y."/>
            <person name="Perry J."/>
            <person name="Stewart G.C."/>
            <person name="Middleton J.R."/>
        </authorList>
    </citation>
    <scope>NUCLEOTIDE SEQUENCE [LARGE SCALE GENOMIC DNA]</scope>
    <source>
        <strain evidence="5 6">UMC-CNS-990</strain>
    </source>
</reference>
<dbReference type="InterPro" id="IPR034829">
    <property type="entry name" value="DnaD-like_sf"/>
</dbReference>
<feature type="compositionally biased region" description="Polar residues" evidence="2">
    <location>
        <begin position="450"/>
        <end position="459"/>
    </location>
</feature>
<dbReference type="RefSeq" id="WP_023016087.1">
    <property type="nucleotide sequence ID" value="NZ_AXDY01000012.1"/>
</dbReference>
<gene>
    <name evidence="5" type="ORF">SSIM_11375</name>
</gene>
<dbReference type="Gene3D" id="1.10.10.630">
    <property type="entry name" value="DnaD domain-like"/>
    <property type="match status" value="1"/>
</dbReference>
<feature type="domain" description="Replicative helicase loading/DNA remodeling protein DnaB N-terminal winged helix" evidence="4">
    <location>
        <begin position="11"/>
        <end position="261"/>
    </location>
</feature>
<evidence type="ECO:0000256" key="2">
    <source>
        <dbReference type="SAM" id="MobiDB-lite"/>
    </source>
</evidence>
<dbReference type="Proteomes" id="UP000017131">
    <property type="component" value="Unassembled WGS sequence"/>
</dbReference>
<dbReference type="InterPro" id="IPR006343">
    <property type="entry name" value="DnaB/C_C"/>
</dbReference>
<protein>
    <recommendedName>
        <fullName evidence="7">Helicase DnaB</fullName>
    </recommendedName>
</protein>
<feature type="region of interest" description="Disordered" evidence="2">
    <location>
        <begin position="428"/>
        <end position="460"/>
    </location>
</feature>
<dbReference type="EMBL" id="AXDY01000012">
    <property type="protein sequence ID" value="ERS92608.1"/>
    <property type="molecule type" value="Genomic_DNA"/>
</dbReference>
<proteinExistence type="inferred from homology"/>
<evidence type="ECO:0000259" key="3">
    <source>
        <dbReference type="Pfam" id="PF07261"/>
    </source>
</evidence>
<evidence type="ECO:0000259" key="4">
    <source>
        <dbReference type="Pfam" id="PF25888"/>
    </source>
</evidence>